<protein>
    <recommendedName>
        <fullName evidence="3 5">Regulatory protein RecX</fullName>
    </recommendedName>
</protein>
<keyword evidence="10" id="KW-1185">Reference proteome</keyword>
<dbReference type="InterPro" id="IPR053926">
    <property type="entry name" value="RecX_HTH_1st"/>
</dbReference>
<dbReference type="PANTHER" id="PTHR33602">
    <property type="entry name" value="REGULATORY PROTEIN RECX FAMILY PROTEIN"/>
    <property type="match status" value="1"/>
</dbReference>
<comment type="similarity">
    <text evidence="2 5">Belongs to the RecX family.</text>
</comment>
<evidence type="ECO:0000259" key="6">
    <source>
        <dbReference type="Pfam" id="PF02631"/>
    </source>
</evidence>
<comment type="subcellular location">
    <subcellularLocation>
        <location evidence="1 5">Cytoplasm</location>
    </subcellularLocation>
</comment>
<dbReference type="Pfam" id="PF21981">
    <property type="entry name" value="RecX_HTH3"/>
    <property type="match status" value="1"/>
</dbReference>
<evidence type="ECO:0000256" key="3">
    <source>
        <dbReference type="ARBA" id="ARBA00018111"/>
    </source>
</evidence>
<gene>
    <name evidence="5" type="primary">recX</name>
    <name evidence="9" type="ORF">BJ998_005851</name>
</gene>
<dbReference type="AlphaFoldDB" id="A0A7W9KLI7"/>
<evidence type="ECO:0000259" key="8">
    <source>
        <dbReference type="Pfam" id="PF21982"/>
    </source>
</evidence>
<evidence type="ECO:0000256" key="5">
    <source>
        <dbReference type="HAMAP-Rule" id="MF_01114"/>
    </source>
</evidence>
<keyword evidence="4 5" id="KW-0963">Cytoplasm</keyword>
<sequence>MTEREEASGETPAVRDAPEVRRAQDLCVRLLSVRARSRTELRQAMARKEVEEEVAELVLGRLDRAGLIDDEAFAHEWVASRHNHKGLSRRALVNELRRKGVDDSVAAQAAATVGEDSELERARELVRRKLPSVARVDDTTKLRRLVGVLARKGYAEGMAIRVVREELSRDGTSGIPEDDF</sequence>
<organism evidence="9 10">
    <name type="scientific">Kutzneria kofuensis</name>
    <dbReference type="NCBI Taxonomy" id="103725"/>
    <lineage>
        <taxon>Bacteria</taxon>
        <taxon>Bacillati</taxon>
        <taxon>Actinomycetota</taxon>
        <taxon>Actinomycetes</taxon>
        <taxon>Pseudonocardiales</taxon>
        <taxon>Pseudonocardiaceae</taxon>
        <taxon>Kutzneria</taxon>
    </lineage>
</organism>
<evidence type="ECO:0000256" key="1">
    <source>
        <dbReference type="ARBA" id="ARBA00004496"/>
    </source>
</evidence>
<dbReference type="InterPro" id="IPR003783">
    <property type="entry name" value="Regulatory_RecX"/>
</dbReference>
<dbReference type="GO" id="GO:0005737">
    <property type="term" value="C:cytoplasm"/>
    <property type="evidence" value="ECO:0007669"/>
    <property type="project" value="UniProtKB-SubCell"/>
</dbReference>
<dbReference type="Gene3D" id="1.10.10.10">
    <property type="entry name" value="Winged helix-like DNA-binding domain superfamily/Winged helix DNA-binding domain"/>
    <property type="match status" value="2"/>
</dbReference>
<evidence type="ECO:0000313" key="10">
    <source>
        <dbReference type="Proteomes" id="UP000585638"/>
    </source>
</evidence>
<dbReference type="RefSeq" id="WP_312890385.1">
    <property type="nucleotide sequence ID" value="NZ_BAAAWY010000019.1"/>
</dbReference>
<dbReference type="InterPro" id="IPR053925">
    <property type="entry name" value="RecX_HTH_3rd"/>
</dbReference>
<feature type="domain" description="RecX third three-helical" evidence="7">
    <location>
        <begin position="116"/>
        <end position="155"/>
    </location>
</feature>
<dbReference type="EMBL" id="JACHIR010000001">
    <property type="protein sequence ID" value="MBB5894655.1"/>
    <property type="molecule type" value="Genomic_DNA"/>
</dbReference>
<name>A0A7W9KLI7_9PSEU</name>
<dbReference type="Proteomes" id="UP000585638">
    <property type="component" value="Unassembled WGS sequence"/>
</dbReference>
<feature type="domain" description="RecX second three-helical" evidence="6">
    <location>
        <begin position="69"/>
        <end position="109"/>
    </location>
</feature>
<proteinExistence type="inferred from homology"/>
<feature type="domain" description="RecX first three-helical" evidence="8">
    <location>
        <begin position="25"/>
        <end position="62"/>
    </location>
</feature>
<comment type="function">
    <text evidence="5">Modulates RecA activity.</text>
</comment>
<dbReference type="GO" id="GO:0006282">
    <property type="term" value="P:regulation of DNA repair"/>
    <property type="evidence" value="ECO:0007669"/>
    <property type="project" value="UniProtKB-UniRule"/>
</dbReference>
<dbReference type="Pfam" id="PF02631">
    <property type="entry name" value="RecX_HTH2"/>
    <property type="match status" value="1"/>
</dbReference>
<evidence type="ECO:0000256" key="4">
    <source>
        <dbReference type="ARBA" id="ARBA00022490"/>
    </source>
</evidence>
<reference evidence="9 10" key="1">
    <citation type="submission" date="2020-08" db="EMBL/GenBank/DDBJ databases">
        <title>Sequencing the genomes of 1000 actinobacteria strains.</title>
        <authorList>
            <person name="Klenk H.-P."/>
        </authorList>
    </citation>
    <scope>NUCLEOTIDE SEQUENCE [LARGE SCALE GENOMIC DNA]</scope>
    <source>
        <strain evidence="9 10">DSM 43851</strain>
    </source>
</reference>
<evidence type="ECO:0000259" key="7">
    <source>
        <dbReference type="Pfam" id="PF21981"/>
    </source>
</evidence>
<dbReference type="PANTHER" id="PTHR33602:SF1">
    <property type="entry name" value="REGULATORY PROTEIN RECX FAMILY PROTEIN"/>
    <property type="match status" value="1"/>
</dbReference>
<dbReference type="HAMAP" id="MF_01114">
    <property type="entry name" value="RecX"/>
    <property type="match status" value="1"/>
</dbReference>
<evidence type="ECO:0000256" key="2">
    <source>
        <dbReference type="ARBA" id="ARBA00009695"/>
    </source>
</evidence>
<dbReference type="InterPro" id="IPR053924">
    <property type="entry name" value="RecX_HTH_2nd"/>
</dbReference>
<comment type="caution">
    <text evidence="9">The sequence shown here is derived from an EMBL/GenBank/DDBJ whole genome shotgun (WGS) entry which is preliminary data.</text>
</comment>
<dbReference type="Pfam" id="PF21982">
    <property type="entry name" value="RecX_HTH1"/>
    <property type="match status" value="1"/>
</dbReference>
<evidence type="ECO:0000313" key="9">
    <source>
        <dbReference type="EMBL" id="MBB5894655.1"/>
    </source>
</evidence>
<dbReference type="InterPro" id="IPR036388">
    <property type="entry name" value="WH-like_DNA-bd_sf"/>
</dbReference>
<accession>A0A7W9KLI7</accession>